<reference evidence="2" key="1">
    <citation type="journal article" date="2019" name="Int. J. Syst. Evol. Microbiol.">
        <title>The Global Catalogue of Microorganisms (GCM) 10K type strain sequencing project: providing services to taxonomists for standard genome sequencing and annotation.</title>
        <authorList>
            <consortium name="The Broad Institute Genomics Platform"/>
            <consortium name="The Broad Institute Genome Sequencing Center for Infectious Disease"/>
            <person name="Wu L."/>
            <person name="Ma J."/>
        </authorList>
    </citation>
    <scope>NUCLEOTIDE SEQUENCE [LARGE SCALE GENOMIC DNA]</scope>
    <source>
        <strain evidence="2">JCM 14370</strain>
    </source>
</reference>
<dbReference type="EMBL" id="BMOD01000010">
    <property type="protein sequence ID" value="GGJ41013.1"/>
    <property type="molecule type" value="Genomic_DNA"/>
</dbReference>
<dbReference type="Proteomes" id="UP000632222">
    <property type="component" value="Unassembled WGS sequence"/>
</dbReference>
<sequence>MALAQDVPVNPEQLGFLDLADFELHGPVRQVKTCFLAADYCETVQFNRYGIELNEVKNRTLVSSQNGVVVFESKTNHGKLIDTYQNGVLFSREEDGGDITSTRRVFEYNAEFLPIKETLYTSQDGMYLPEGINIYTYQDGHLVSVGAEDGSFTVYYNAKGAKTAEKSVTDGETFLTEYTHDYDAQGNWIKLYEAGELTATREISYQ</sequence>
<gene>
    <name evidence="1" type="ORF">GCM10008938_28820</name>
</gene>
<organism evidence="1 2">
    <name type="scientific">Deinococcus roseus</name>
    <dbReference type="NCBI Taxonomy" id="392414"/>
    <lineage>
        <taxon>Bacteria</taxon>
        <taxon>Thermotogati</taxon>
        <taxon>Deinococcota</taxon>
        <taxon>Deinococci</taxon>
        <taxon>Deinococcales</taxon>
        <taxon>Deinococcaceae</taxon>
        <taxon>Deinococcus</taxon>
    </lineage>
</organism>
<accession>A0ABQ2D142</accession>
<proteinExistence type="predicted"/>
<comment type="caution">
    <text evidence="1">The sequence shown here is derived from an EMBL/GenBank/DDBJ whole genome shotgun (WGS) entry which is preliminary data.</text>
</comment>
<evidence type="ECO:0000313" key="2">
    <source>
        <dbReference type="Proteomes" id="UP000632222"/>
    </source>
</evidence>
<evidence type="ECO:0000313" key="1">
    <source>
        <dbReference type="EMBL" id="GGJ41013.1"/>
    </source>
</evidence>
<protein>
    <submittedName>
        <fullName evidence="1">Uncharacterized protein</fullName>
    </submittedName>
</protein>
<name>A0ABQ2D142_9DEIO</name>
<keyword evidence="2" id="KW-1185">Reference proteome</keyword>